<dbReference type="AlphaFoldDB" id="A0AAD5V6P0"/>
<dbReference type="EMBL" id="JANAWD010000210">
    <property type="protein sequence ID" value="KAJ3483887.1"/>
    <property type="molecule type" value="Genomic_DNA"/>
</dbReference>
<dbReference type="Pfam" id="PF24681">
    <property type="entry name" value="Kelch_KLHDC2_KLHL20_DRC7"/>
    <property type="match status" value="1"/>
</dbReference>
<dbReference type="PANTHER" id="PTHR46093">
    <property type="entry name" value="ACYL-COA-BINDING DOMAIN-CONTAINING PROTEIN 5"/>
    <property type="match status" value="1"/>
</dbReference>
<feature type="compositionally biased region" description="Low complexity" evidence="3">
    <location>
        <begin position="417"/>
        <end position="427"/>
    </location>
</feature>
<feature type="compositionally biased region" description="Polar residues" evidence="3">
    <location>
        <begin position="724"/>
        <end position="750"/>
    </location>
</feature>
<evidence type="ECO:0008006" key="7">
    <source>
        <dbReference type="Google" id="ProtNLM"/>
    </source>
</evidence>
<feature type="region of interest" description="Disordered" evidence="3">
    <location>
        <begin position="724"/>
        <end position="808"/>
    </location>
</feature>
<feature type="compositionally biased region" description="Basic and acidic residues" evidence="3">
    <location>
        <begin position="898"/>
        <end position="918"/>
    </location>
</feature>
<dbReference type="PANTHER" id="PTHR46093:SF18">
    <property type="entry name" value="FIBRONECTIN TYPE-III DOMAIN-CONTAINING PROTEIN"/>
    <property type="match status" value="1"/>
</dbReference>
<feature type="compositionally biased region" description="Polar residues" evidence="3">
    <location>
        <begin position="864"/>
        <end position="874"/>
    </location>
</feature>
<keyword evidence="1" id="KW-0880">Kelch repeat</keyword>
<feature type="compositionally biased region" description="Low complexity" evidence="3">
    <location>
        <begin position="592"/>
        <end position="605"/>
    </location>
</feature>
<feature type="compositionally biased region" description="Low complexity" evidence="3">
    <location>
        <begin position="751"/>
        <end position="776"/>
    </location>
</feature>
<feature type="compositionally biased region" description="Low complexity" evidence="3">
    <location>
        <begin position="1169"/>
        <end position="1198"/>
    </location>
</feature>
<reference evidence="5" key="1">
    <citation type="submission" date="2022-07" db="EMBL/GenBank/DDBJ databases">
        <title>Genome Sequence of Physisporinus lineatus.</title>
        <authorList>
            <person name="Buettner E."/>
        </authorList>
    </citation>
    <scope>NUCLEOTIDE SEQUENCE</scope>
    <source>
        <strain evidence="5">VT162</strain>
    </source>
</reference>
<organism evidence="5 6">
    <name type="scientific">Meripilus lineatus</name>
    <dbReference type="NCBI Taxonomy" id="2056292"/>
    <lineage>
        <taxon>Eukaryota</taxon>
        <taxon>Fungi</taxon>
        <taxon>Dikarya</taxon>
        <taxon>Basidiomycota</taxon>
        <taxon>Agaricomycotina</taxon>
        <taxon>Agaricomycetes</taxon>
        <taxon>Polyporales</taxon>
        <taxon>Meripilaceae</taxon>
        <taxon>Meripilus</taxon>
    </lineage>
</organism>
<keyword evidence="4" id="KW-0732">Signal</keyword>
<proteinExistence type="predicted"/>
<evidence type="ECO:0000256" key="1">
    <source>
        <dbReference type="ARBA" id="ARBA00022441"/>
    </source>
</evidence>
<evidence type="ECO:0000313" key="5">
    <source>
        <dbReference type="EMBL" id="KAJ3483887.1"/>
    </source>
</evidence>
<feature type="region of interest" description="Disordered" evidence="3">
    <location>
        <begin position="1010"/>
        <end position="1237"/>
    </location>
</feature>
<feature type="compositionally biased region" description="Polar residues" evidence="3">
    <location>
        <begin position="1061"/>
        <end position="1084"/>
    </location>
</feature>
<dbReference type="SUPFAM" id="SSF50965">
    <property type="entry name" value="Galactose oxidase, central domain"/>
    <property type="match status" value="1"/>
</dbReference>
<feature type="compositionally biased region" description="Low complexity" evidence="3">
    <location>
        <begin position="1092"/>
        <end position="1112"/>
    </location>
</feature>
<keyword evidence="6" id="KW-1185">Reference proteome</keyword>
<comment type="caution">
    <text evidence="5">The sequence shown here is derived from an EMBL/GenBank/DDBJ whole genome shotgun (WGS) entry which is preliminary data.</text>
</comment>
<feature type="signal peptide" evidence="4">
    <location>
        <begin position="1"/>
        <end position="22"/>
    </location>
</feature>
<evidence type="ECO:0000256" key="4">
    <source>
        <dbReference type="SAM" id="SignalP"/>
    </source>
</evidence>
<dbReference type="Proteomes" id="UP001212997">
    <property type="component" value="Unassembled WGS sequence"/>
</dbReference>
<feature type="region of interest" description="Disordered" evidence="3">
    <location>
        <begin position="374"/>
        <end position="427"/>
    </location>
</feature>
<feature type="compositionally biased region" description="Gly residues" evidence="3">
    <location>
        <begin position="878"/>
        <end position="894"/>
    </location>
</feature>
<feature type="region of interest" description="Disordered" evidence="3">
    <location>
        <begin position="832"/>
        <end position="934"/>
    </location>
</feature>
<gene>
    <name evidence="5" type="ORF">NLI96_g6004</name>
</gene>
<feature type="region of interest" description="Disordered" evidence="3">
    <location>
        <begin position="586"/>
        <end position="699"/>
    </location>
</feature>
<protein>
    <recommendedName>
        <fullName evidence="7">Galactose oxidase</fullName>
    </recommendedName>
</protein>
<feature type="compositionally biased region" description="Low complexity" evidence="3">
    <location>
        <begin position="389"/>
        <end position="407"/>
    </location>
</feature>
<dbReference type="InterPro" id="IPR015915">
    <property type="entry name" value="Kelch-typ_b-propeller"/>
</dbReference>
<name>A0AAD5V6P0_9APHY</name>
<accession>A0AAD5V6P0</accession>
<feature type="compositionally biased region" description="Pro residues" evidence="3">
    <location>
        <begin position="1122"/>
        <end position="1135"/>
    </location>
</feature>
<dbReference type="Gene3D" id="2.120.10.80">
    <property type="entry name" value="Kelch-type beta propeller"/>
    <property type="match status" value="3"/>
</dbReference>
<keyword evidence="2" id="KW-0677">Repeat</keyword>
<dbReference type="CDD" id="cd12087">
    <property type="entry name" value="TM_EGFR-like"/>
    <property type="match status" value="1"/>
</dbReference>
<evidence type="ECO:0000256" key="2">
    <source>
        <dbReference type="ARBA" id="ARBA00022737"/>
    </source>
</evidence>
<sequence length="1237" mass="130433">MQSHILLHSLLVFIFNADLVSAQAPSLPRWGQAAALVQDTLFVHGGRVDNYNSYSYSSAPVSNDLLSLSLSKSFDPSSPSWQYISGCSTCPSPSGPAVTWHTLSAFNTSHILLFGGDPGPNSPIVLPDNPDSATLLNIGNPSSPSWTYVDSSWAGEPDRRMYHSASSAGGKIWVVGGIKADGSNAAYSQHYVFDPHVPSFTQLPTMNGPPDLYGHTSLVLSNGLLVVFGGFSPSQSMMLDFNTIWTMDTTQSSPSWSTVTLSGSSLPTPRRGFAATVLSGDKILIQGGADSTLQTIYSDGWILDTSKSPMAWSQVEALSQLGPRIDHLAASVGNTVLFGFGYTGSRAASTSLSIFDTLSSTFLSTYTPPSPGTFSSITTLPAPTPTSSPRPGGTSLSHSGSSSSSQPSPSPTDPNGDTHPTSDDSSPTTVIALSTVFGVVALLVGTTAVAWYMRHHRQKQQDAFHLLSPSSDDDTPHMGPVIPIAGAVGVLGEKGGATSLGAPRLDAQAGRRRDMLADEDTRQFANEDDAEMGWWGHGHGHGGSGSGLRRASSSAASSWRNVSLTDRVHDSLVSLKNVGGAMLGYAAGGSAGSRTGRRQGSTGSRLAEREKEPSDPFADTWGVGKPLPSTPPPRIARQGSSGKTYKDPFEEYEIEPFNYDYDSRGGYNGHRRGAESRDEDGYPSLLDPPPKPYLPAKLSTAPTPTAMAVDLMNLSPVLERPSLSTLTESNKTPSDSSHSLPRTPGSTNPDNTSYSTTYLNNTSSSNPNSNNSGSSSHSHDYSTPRSPPKKPSSIIDANPIPLSTSSVRRSNSWWTRLASSAVTPLLDRRISRTSTTSRTSQHGIIEIRDPNPLPSRLVPIKESSIPSPENSRIRASTGGDGVVAGGGSSSGSGPSGDNVKDGREHLEGRIEREGEEGSGRTNARSGHGGFGQVYSSQLHGKSASSFQTSKTADSEMVERVGRTMDIIQRGSYYSDRSWSMEREGSVGDGEYPPPVPRLSVITSLSMLSTSTNATTEDGHGDLGDATGNNNVNSRDQLKIANSMSSDWDRSGSLLFGDEGTLVQSPQGASDDLSNTIKGRSSMTSPYAHVGASSSTNPSSSSPPLDNPLSPGSASTVTFASPRKPPPIPVTRSPPPARRRSPASSGIGNVASRVQAFEKRFSQHQTEDASNSPLSKSRSKSKSPTGTTPSSPTSSHPPSAYGGGKARHRASVYGVVPKPNLFIANPDTRERSESSTSD</sequence>
<feature type="compositionally biased region" description="Polar residues" evidence="3">
    <location>
        <begin position="1026"/>
        <end position="1045"/>
    </location>
</feature>
<dbReference type="InterPro" id="IPR011043">
    <property type="entry name" value="Gal_Oxase/kelch_b-propeller"/>
</dbReference>
<feature type="compositionally biased region" description="Basic and acidic residues" evidence="3">
    <location>
        <begin position="1155"/>
        <end position="1166"/>
    </location>
</feature>
<feature type="chain" id="PRO_5042013337" description="Galactose oxidase" evidence="4">
    <location>
        <begin position="23"/>
        <end position="1237"/>
    </location>
</feature>
<evidence type="ECO:0000256" key="3">
    <source>
        <dbReference type="SAM" id="MobiDB-lite"/>
    </source>
</evidence>
<evidence type="ECO:0000313" key="6">
    <source>
        <dbReference type="Proteomes" id="UP001212997"/>
    </source>
</evidence>
<feature type="compositionally biased region" description="Basic and acidic residues" evidence="3">
    <location>
        <begin position="1226"/>
        <end position="1237"/>
    </location>
</feature>
<dbReference type="SUPFAM" id="SSF117281">
    <property type="entry name" value="Kelch motif"/>
    <property type="match status" value="1"/>
</dbReference>